<dbReference type="OrthoDB" id="2951834at2759"/>
<feature type="region of interest" description="Disordered" evidence="1">
    <location>
        <begin position="316"/>
        <end position="344"/>
    </location>
</feature>
<organism evidence="2 3">
    <name type="scientific">Leptosphaeria maculans (strain JN3 / isolate v23.1.3 / race Av1-4-5-6-7-8)</name>
    <name type="common">Blackleg fungus</name>
    <name type="synonym">Phoma lingam</name>
    <dbReference type="NCBI Taxonomy" id="985895"/>
    <lineage>
        <taxon>Eukaryota</taxon>
        <taxon>Fungi</taxon>
        <taxon>Dikarya</taxon>
        <taxon>Ascomycota</taxon>
        <taxon>Pezizomycotina</taxon>
        <taxon>Dothideomycetes</taxon>
        <taxon>Pleosporomycetidae</taxon>
        <taxon>Pleosporales</taxon>
        <taxon>Pleosporineae</taxon>
        <taxon>Leptosphaeriaceae</taxon>
        <taxon>Plenodomus</taxon>
        <taxon>Plenodomus lingam/Leptosphaeria maculans species complex</taxon>
    </lineage>
</organism>
<dbReference type="EMBL" id="FP929064">
    <property type="protein sequence ID" value="CBX90147.1"/>
    <property type="molecule type" value="Genomic_DNA"/>
</dbReference>
<proteinExistence type="predicted"/>
<reference evidence="3" key="1">
    <citation type="journal article" date="2011" name="Nat. Commun.">
        <title>Effector diversification within compartments of the Leptosphaeria maculans genome affected by Repeat-Induced Point mutations.</title>
        <authorList>
            <person name="Rouxel T."/>
            <person name="Grandaubert J."/>
            <person name="Hane J.K."/>
            <person name="Hoede C."/>
            <person name="van de Wouw A.P."/>
            <person name="Couloux A."/>
            <person name="Dominguez V."/>
            <person name="Anthouard V."/>
            <person name="Bally P."/>
            <person name="Bourras S."/>
            <person name="Cozijnsen A.J."/>
            <person name="Ciuffetti L.M."/>
            <person name="Degrave A."/>
            <person name="Dilmaghani A."/>
            <person name="Duret L."/>
            <person name="Fudal I."/>
            <person name="Goodwin S.B."/>
            <person name="Gout L."/>
            <person name="Glaser N."/>
            <person name="Linglin J."/>
            <person name="Kema G.H.J."/>
            <person name="Lapalu N."/>
            <person name="Lawrence C.B."/>
            <person name="May K."/>
            <person name="Meyer M."/>
            <person name="Ollivier B."/>
            <person name="Poulain J."/>
            <person name="Schoch C.L."/>
            <person name="Simon A."/>
            <person name="Spatafora J.W."/>
            <person name="Stachowiak A."/>
            <person name="Turgeon B.G."/>
            <person name="Tyler B.M."/>
            <person name="Vincent D."/>
            <person name="Weissenbach J."/>
            <person name="Amselem J."/>
            <person name="Quesneville H."/>
            <person name="Oliver R.P."/>
            <person name="Wincker P."/>
            <person name="Balesdent M.-H."/>
            <person name="Howlett B.J."/>
        </authorList>
    </citation>
    <scope>NUCLEOTIDE SEQUENCE [LARGE SCALE GENOMIC DNA]</scope>
    <source>
        <strain evidence="3">JN3 / isolate v23.1.3 / race Av1-4-5-6-7-8</strain>
    </source>
</reference>
<dbReference type="InParanoid" id="E4ZFS7"/>
<evidence type="ECO:0000256" key="1">
    <source>
        <dbReference type="SAM" id="MobiDB-lite"/>
    </source>
</evidence>
<dbReference type="HOGENOM" id="CLU_708004_0_0_1"/>
<keyword evidence="3" id="KW-1185">Reference proteome</keyword>
<accession>E4ZFS7</accession>
<sequence>MSRVASPEEVLASYQGAPALYRDFNFLDALNQMSRLTLRQPEGDQLQRFPAEVRLMIFEEVLSAWPQTLYRGAFTFGPLDPHEFDGEVQVSWQILATCHQYYEEAHHLLYAKNHMAFCTTAKGKPGMFWRFPIRPHFLKYVTNLSIFYRADEPTKPSSKRVGYFIKAVARLAVDMEHLTILISSDQRYERACPWDILFCDHPVSKAILYTIEKKNVKNLKLRFHDGANLFPGFACFLEQTFLKDGKPVDRTLTFTTSCSCAPYMGQPNIFCHFCQWPRSTWDLKPIEDPVHPAVVEAGQTRMMDMQDDLFNLGILPPKSETEDKDEDEDTAVGPYGGGPPIEDTYDEDRLAFTLGVRLPPRKPWPFVSRVRAPAVWSFQQTKITNYYKVP</sequence>
<dbReference type="Proteomes" id="UP000002668">
    <property type="component" value="Genome"/>
</dbReference>
<evidence type="ECO:0000313" key="2">
    <source>
        <dbReference type="EMBL" id="CBX90147.1"/>
    </source>
</evidence>
<gene>
    <name evidence="2" type="ORF">LEMA_P062730.1</name>
</gene>
<name>E4ZFS7_LEPMJ</name>
<protein>
    <submittedName>
        <fullName evidence="2">Uncharacterized protein</fullName>
    </submittedName>
</protein>
<dbReference type="VEuPathDB" id="FungiDB:LEMA_P062730.1"/>
<dbReference type="AlphaFoldDB" id="E4ZFS7"/>
<evidence type="ECO:0000313" key="3">
    <source>
        <dbReference type="Proteomes" id="UP000002668"/>
    </source>
</evidence>
<dbReference type="GeneID" id="13291834"/>